<evidence type="ECO:0000259" key="3">
    <source>
        <dbReference type="PROSITE" id="PS51371"/>
    </source>
</evidence>
<reference evidence="4" key="1">
    <citation type="submission" date="2020-12" db="EMBL/GenBank/DDBJ databases">
        <title>Bacterial novel species Flavobacterium sp. SE-1-e isolated from soil.</title>
        <authorList>
            <person name="Jung H.-Y."/>
        </authorList>
    </citation>
    <scope>NUCLEOTIDE SEQUENCE</scope>
    <source>
        <strain evidence="4">SE-1-e</strain>
    </source>
</reference>
<dbReference type="Pfam" id="PF00571">
    <property type="entry name" value="CBS"/>
    <property type="match status" value="2"/>
</dbReference>
<organism evidence="4 5">
    <name type="scientific">Flavobacterium agrisoli</name>
    <dbReference type="NCBI Taxonomy" id="2793066"/>
    <lineage>
        <taxon>Bacteria</taxon>
        <taxon>Pseudomonadati</taxon>
        <taxon>Bacteroidota</taxon>
        <taxon>Flavobacteriia</taxon>
        <taxon>Flavobacteriales</taxon>
        <taxon>Flavobacteriaceae</taxon>
        <taxon>Flavobacterium</taxon>
    </lineage>
</organism>
<comment type="caution">
    <text evidence="4">The sequence shown here is derived from an EMBL/GenBank/DDBJ whole genome shotgun (WGS) entry which is preliminary data.</text>
</comment>
<evidence type="ECO:0000256" key="1">
    <source>
        <dbReference type="ARBA" id="ARBA00023122"/>
    </source>
</evidence>
<keyword evidence="1 2" id="KW-0129">CBS domain</keyword>
<sequence>MTVNQILSEKGHEVFSVHSATTVYEALQVMSEKNIGAILIIDGTELKGIFSERDYARKIVLKDKTSRETPVSAIMESTVFTVKESDDLETCMGMMSGKRIRHLPVVRDDTVVGLVSVGDVVKAIIEMQKVTIEHLNSYISQ</sequence>
<feature type="domain" description="CBS" evidence="3">
    <location>
        <begin position="7"/>
        <end position="66"/>
    </location>
</feature>
<feature type="domain" description="CBS" evidence="3">
    <location>
        <begin position="75"/>
        <end position="130"/>
    </location>
</feature>
<dbReference type="AlphaFoldDB" id="A0A934PNR8"/>
<gene>
    <name evidence="4" type="ORF">I5M07_10405</name>
</gene>
<dbReference type="Proteomes" id="UP000609172">
    <property type="component" value="Unassembled WGS sequence"/>
</dbReference>
<evidence type="ECO:0000313" key="4">
    <source>
        <dbReference type="EMBL" id="MBK0370250.1"/>
    </source>
</evidence>
<dbReference type="RefSeq" id="WP_200106386.1">
    <property type="nucleotide sequence ID" value="NZ_JAEHFV010000004.1"/>
</dbReference>
<name>A0A934PNR8_9FLAO</name>
<dbReference type="PANTHER" id="PTHR43080">
    <property type="entry name" value="CBS DOMAIN-CONTAINING PROTEIN CBSX3, MITOCHONDRIAL"/>
    <property type="match status" value="1"/>
</dbReference>
<dbReference type="InterPro" id="IPR044725">
    <property type="entry name" value="CBSX3_CBS_dom"/>
</dbReference>
<dbReference type="SMART" id="SM00116">
    <property type="entry name" value="CBS"/>
    <property type="match status" value="2"/>
</dbReference>
<proteinExistence type="predicted"/>
<protein>
    <submittedName>
        <fullName evidence="4">CBS domain-containing protein</fullName>
    </submittedName>
</protein>
<dbReference type="CDD" id="cd04623">
    <property type="entry name" value="CBS_pair_bac_euk"/>
    <property type="match status" value="1"/>
</dbReference>
<evidence type="ECO:0000256" key="2">
    <source>
        <dbReference type="PROSITE-ProRule" id="PRU00703"/>
    </source>
</evidence>
<dbReference type="InterPro" id="IPR051257">
    <property type="entry name" value="Diverse_CBS-Domain"/>
</dbReference>
<keyword evidence="5" id="KW-1185">Reference proteome</keyword>
<dbReference type="InterPro" id="IPR000644">
    <property type="entry name" value="CBS_dom"/>
</dbReference>
<dbReference type="EMBL" id="JAEHFV010000004">
    <property type="protein sequence ID" value="MBK0370250.1"/>
    <property type="molecule type" value="Genomic_DNA"/>
</dbReference>
<dbReference type="InterPro" id="IPR046342">
    <property type="entry name" value="CBS_dom_sf"/>
</dbReference>
<accession>A0A934PNR8</accession>
<dbReference type="PROSITE" id="PS51371">
    <property type="entry name" value="CBS"/>
    <property type="match status" value="2"/>
</dbReference>
<evidence type="ECO:0000313" key="5">
    <source>
        <dbReference type="Proteomes" id="UP000609172"/>
    </source>
</evidence>
<dbReference type="PANTHER" id="PTHR43080:SF2">
    <property type="entry name" value="CBS DOMAIN-CONTAINING PROTEIN"/>
    <property type="match status" value="1"/>
</dbReference>
<dbReference type="SUPFAM" id="SSF54631">
    <property type="entry name" value="CBS-domain pair"/>
    <property type="match status" value="1"/>
</dbReference>
<dbReference type="Gene3D" id="3.10.580.10">
    <property type="entry name" value="CBS-domain"/>
    <property type="match status" value="1"/>
</dbReference>